<dbReference type="EMBL" id="AUZM01000036">
    <property type="protein sequence ID" value="ERT06452.1"/>
    <property type="molecule type" value="Genomic_DNA"/>
</dbReference>
<accession>U7QGS3</accession>
<name>U7QGS3_9CYAN</name>
<comment type="caution">
    <text evidence="3">The sequence shown here is derived from an EMBL/GenBank/DDBJ whole genome shotgun (WGS) entry which is preliminary data.</text>
</comment>
<dbReference type="RefSeq" id="WP_023067291.1">
    <property type="nucleotide sequence ID" value="NZ_AUZM01000036.1"/>
</dbReference>
<feature type="region of interest" description="Disordered" evidence="1">
    <location>
        <begin position="1"/>
        <end position="45"/>
    </location>
</feature>
<sequence length="95" mass="10651">MNLFSNSNPDSENGHRSDDALNTLNNHHPDTDSIDDDVQHQEPHPETIKVLRRSFIFLVIIGLVLGTIVATGVIYLMNRFDLTGQPSQTPIEQVE</sequence>
<keyword evidence="2" id="KW-0472">Membrane</keyword>
<organism evidence="3 4">
    <name type="scientific">Lyngbya aestuarii BL J</name>
    <dbReference type="NCBI Taxonomy" id="1348334"/>
    <lineage>
        <taxon>Bacteria</taxon>
        <taxon>Bacillati</taxon>
        <taxon>Cyanobacteriota</taxon>
        <taxon>Cyanophyceae</taxon>
        <taxon>Oscillatoriophycideae</taxon>
        <taxon>Oscillatoriales</taxon>
        <taxon>Microcoleaceae</taxon>
        <taxon>Lyngbya</taxon>
    </lineage>
</organism>
<dbReference type="AlphaFoldDB" id="U7QGS3"/>
<feature type="compositionally biased region" description="Polar residues" evidence="1">
    <location>
        <begin position="1"/>
        <end position="11"/>
    </location>
</feature>
<keyword evidence="4" id="KW-1185">Reference proteome</keyword>
<gene>
    <name evidence="3" type="ORF">M595_3581</name>
</gene>
<protein>
    <submittedName>
        <fullName evidence="3">Uncharacterized protein</fullName>
    </submittedName>
</protein>
<reference evidence="3 4" key="1">
    <citation type="journal article" date="2013" name="Front. Microbiol.">
        <title>Comparative genomic analyses of the cyanobacterium, Lyngbya aestuarii BL J, a powerful hydrogen producer.</title>
        <authorList>
            <person name="Kothari A."/>
            <person name="Vaughn M."/>
            <person name="Garcia-Pichel F."/>
        </authorList>
    </citation>
    <scope>NUCLEOTIDE SEQUENCE [LARGE SCALE GENOMIC DNA]</scope>
    <source>
        <strain evidence="3 4">BL J</strain>
    </source>
</reference>
<evidence type="ECO:0000256" key="1">
    <source>
        <dbReference type="SAM" id="MobiDB-lite"/>
    </source>
</evidence>
<keyword evidence="2" id="KW-1133">Transmembrane helix</keyword>
<dbReference type="Proteomes" id="UP000017127">
    <property type="component" value="Unassembled WGS sequence"/>
</dbReference>
<evidence type="ECO:0000256" key="2">
    <source>
        <dbReference type="SAM" id="Phobius"/>
    </source>
</evidence>
<keyword evidence="2" id="KW-0812">Transmembrane</keyword>
<proteinExistence type="predicted"/>
<feature type="transmembrane region" description="Helical" evidence="2">
    <location>
        <begin position="55"/>
        <end position="77"/>
    </location>
</feature>
<evidence type="ECO:0000313" key="4">
    <source>
        <dbReference type="Proteomes" id="UP000017127"/>
    </source>
</evidence>
<dbReference type="OrthoDB" id="463683at2"/>
<feature type="compositionally biased region" description="Basic and acidic residues" evidence="1">
    <location>
        <begin position="27"/>
        <end position="45"/>
    </location>
</feature>
<evidence type="ECO:0000313" key="3">
    <source>
        <dbReference type="EMBL" id="ERT06452.1"/>
    </source>
</evidence>